<evidence type="ECO:0008006" key="5">
    <source>
        <dbReference type="Google" id="ProtNLM"/>
    </source>
</evidence>
<comment type="caution">
    <text evidence="2">The sequence shown here is derived from an EMBL/GenBank/DDBJ whole genome shotgun (WGS) entry which is preliminary data.</text>
</comment>
<dbReference type="EMBL" id="JAMXWF010000036">
    <property type="protein sequence ID" value="MDQ6411876.1"/>
    <property type="molecule type" value="Genomic_DNA"/>
</dbReference>
<dbReference type="RefSeq" id="WP_266260831.1">
    <property type="nucleotide sequence ID" value="NZ_JAMXWF010000036.1"/>
</dbReference>
<accession>A0AAP5ERL1</accession>
<evidence type="ECO:0000313" key="3">
    <source>
        <dbReference type="Proteomes" id="UP001209412"/>
    </source>
</evidence>
<dbReference type="SUPFAM" id="SSF53756">
    <property type="entry name" value="UDP-Glycosyltransferase/glycogen phosphorylase"/>
    <property type="match status" value="1"/>
</dbReference>
<proteinExistence type="predicted"/>
<dbReference type="Proteomes" id="UP001242288">
    <property type="component" value="Unassembled WGS sequence"/>
</dbReference>
<protein>
    <recommendedName>
        <fullName evidence="5">Glycosyltransferase</fullName>
    </recommendedName>
</protein>
<dbReference type="Proteomes" id="UP001209412">
    <property type="component" value="Unassembled WGS sequence"/>
</dbReference>
<name>A0AAP5ERL1_9BURK</name>
<keyword evidence="3" id="KW-1185">Reference proteome</keyword>
<gene>
    <name evidence="2" type="ORF">NIE36_32520</name>
    <name evidence="1" type="ORF">OSB80_32585</name>
</gene>
<reference evidence="2" key="1">
    <citation type="submission" date="2022-06" db="EMBL/GenBank/DDBJ databases">
        <title>PHB producers.</title>
        <authorList>
            <person name="Besaury L."/>
        </authorList>
    </citation>
    <scope>NUCLEOTIDE SEQUENCE</scope>
    <source>
        <strain evidence="2 3">SEWS6</strain>
    </source>
</reference>
<dbReference type="EMBL" id="JAPKHW010000036">
    <property type="protein sequence ID" value="MCX4150059.1"/>
    <property type="molecule type" value="Genomic_DNA"/>
</dbReference>
<dbReference type="AlphaFoldDB" id="A0AAP5ERL1"/>
<dbReference type="Gene3D" id="3.40.50.2000">
    <property type="entry name" value="Glycogen Phosphorylase B"/>
    <property type="match status" value="1"/>
</dbReference>
<sequence length="100" mass="10666">MAAGAIVIGSRTPPVEELIDTGQNGLLVGFFSQTKLVEAIAHLCDSCLGMDAIRHASRQTIRKRFSIRDECLSQQLDILGVSTNSVRTEAVTAPVTSALP</sequence>
<organism evidence="2 4">
    <name type="scientific">Paraburkholderia madseniana</name>
    <dbReference type="NCBI Taxonomy" id="2599607"/>
    <lineage>
        <taxon>Bacteria</taxon>
        <taxon>Pseudomonadati</taxon>
        <taxon>Pseudomonadota</taxon>
        <taxon>Betaproteobacteria</taxon>
        <taxon>Burkholderiales</taxon>
        <taxon>Burkholderiaceae</taxon>
        <taxon>Paraburkholderia</taxon>
    </lineage>
</organism>
<evidence type="ECO:0000313" key="4">
    <source>
        <dbReference type="Proteomes" id="UP001242288"/>
    </source>
</evidence>
<evidence type="ECO:0000313" key="2">
    <source>
        <dbReference type="EMBL" id="MDQ6411876.1"/>
    </source>
</evidence>
<evidence type="ECO:0000313" key="1">
    <source>
        <dbReference type="EMBL" id="MCX4150059.1"/>
    </source>
</evidence>